<evidence type="ECO:0000256" key="1">
    <source>
        <dbReference type="SAM" id="Coils"/>
    </source>
</evidence>
<keyword evidence="1" id="KW-0175">Coiled coil</keyword>
<evidence type="ECO:0000313" key="4">
    <source>
        <dbReference type="Proteomes" id="UP001151760"/>
    </source>
</evidence>
<evidence type="ECO:0000313" key="3">
    <source>
        <dbReference type="EMBL" id="GJU07372.1"/>
    </source>
</evidence>
<proteinExistence type="predicted"/>
<feature type="coiled-coil region" evidence="1">
    <location>
        <begin position="12"/>
        <end position="39"/>
    </location>
</feature>
<dbReference type="Proteomes" id="UP001151760">
    <property type="component" value="Unassembled WGS sequence"/>
</dbReference>
<sequence length="580" mass="66293">MEAAVDQCSVDKNVFEIQIKQLRIDNDQLLNQIMSQEIMHIVASSVDILDVKKSCVNDCSKCLELETELLKKKDFIEKEAYDKLVKSYSTLEKHCISLELATQLNQEIFQRENSGENLNVPTFNQLFEINKLKAQSHEKDTVTRKLKEIIKSLSEKYSVENVKKDIDEIETINIELEHSVAKLLSENENLRKEQEHLKSIYKDQFDSIRKTRVQSKEHCDSLIAQINAKSIENSDLNAQLKEKVFAITTLKNKLRTLKGKNVINTTISKPNATIAPGMFKLDIEPISPRLKNNRDAHEVYIKKTIEYTDTLCGFVERARTQNPSEPLLESTCMFTKHVQELLVYVSQTCLNSPKPSEKLVVVTPMNKDKRVRFAKLVTSSSNIPKQADSLKAKDSNKPLLTYTGVKPTTSASRSNPSGNTKNNRITRPSSSNQKNKVEDHFRKVKSSLNKTNSIFEPVSNALVKHSVRNAKFESIFAICNKCLFDAIHDMCLIDFVNDVNVHSKSKSKRNKMRKVWKPTGKVFTDVGYKWKPTGRFFTIVGNSFPLTRITPKKIMHLKETISKSVETPKPEIKVYTRRPK</sequence>
<accession>A0ABQ5J4D2</accession>
<dbReference type="EMBL" id="BQNB010021532">
    <property type="protein sequence ID" value="GJU07372.1"/>
    <property type="molecule type" value="Genomic_DNA"/>
</dbReference>
<reference evidence="3" key="2">
    <citation type="submission" date="2022-01" db="EMBL/GenBank/DDBJ databases">
        <authorList>
            <person name="Yamashiro T."/>
            <person name="Shiraishi A."/>
            <person name="Satake H."/>
            <person name="Nakayama K."/>
        </authorList>
    </citation>
    <scope>NUCLEOTIDE SEQUENCE</scope>
</reference>
<protein>
    <recommendedName>
        <fullName evidence="5">Integrase, catalytic region, zinc finger, CCHC-type, peptidase aspartic, catalytic</fullName>
    </recommendedName>
</protein>
<evidence type="ECO:0008006" key="5">
    <source>
        <dbReference type="Google" id="ProtNLM"/>
    </source>
</evidence>
<comment type="caution">
    <text evidence="3">The sequence shown here is derived from an EMBL/GenBank/DDBJ whole genome shotgun (WGS) entry which is preliminary data.</text>
</comment>
<evidence type="ECO:0000256" key="2">
    <source>
        <dbReference type="SAM" id="MobiDB-lite"/>
    </source>
</evidence>
<feature type="coiled-coil region" evidence="1">
    <location>
        <begin position="159"/>
        <end position="200"/>
    </location>
</feature>
<organism evidence="3 4">
    <name type="scientific">Tanacetum coccineum</name>
    <dbReference type="NCBI Taxonomy" id="301880"/>
    <lineage>
        <taxon>Eukaryota</taxon>
        <taxon>Viridiplantae</taxon>
        <taxon>Streptophyta</taxon>
        <taxon>Embryophyta</taxon>
        <taxon>Tracheophyta</taxon>
        <taxon>Spermatophyta</taxon>
        <taxon>Magnoliopsida</taxon>
        <taxon>eudicotyledons</taxon>
        <taxon>Gunneridae</taxon>
        <taxon>Pentapetalae</taxon>
        <taxon>asterids</taxon>
        <taxon>campanulids</taxon>
        <taxon>Asterales</taxon>
        <taxon>Asteraceae</taxon>
        <taxon>Asteroideae</taxon>
        <taxon>Anthemideae</taxon>
        <taxon>Anthemidinae</taxon>
        <taxon>Tanacetum</taxon>
    </lineage>
</organism>
<feature type="compositionally biased region" description="Polar residues" evidence="2">
    <location>
        <begin position="406"/>
        <end position="434"/>
    </location>
</feature>
<gene>
    <name evidence="3" type="ORF">Tco_1123802</name>
</gene>
<name>A0ABQ5J4D2_9ASTR</name>
<reference evidence="3" key="1">
    <citation type="journal article" date="2022" name="Int. J. Mol. Sci.">
        <title>Draft Genome of Tanacetum Coccineum: Genomic Comparison of Closely Related Tanacetum-Family Plants.</title>
        <authorList>
            <person name="Yamashiro T."/>
            <person name="Shiraishi A."/>
            <person name="Nakayama K."/>
            <person name="Satake H."/>
        </authorList>
    </citation>
    <scope>NUCLEOTIDE SEQUENCE</scope>
</reference>
<feature type="region of interest" description="Disordered" evidence="2">
    <location>
        <begin position="399"/>
        <end position="439"/>
    </location>
</feature>
<keyword evidence="4" id="KW-1185">Reference proteome</keyword>